<dbReference type="PANTHER" id="PTHR39517:SF1">
    <property type="entry name" value="LIPID-A-DISACCHARIDE SYNTHASE"/>
    <property type="match status" value="1"/>
</dbReference>
<dbReference type="PANTHER" id="PTHR39517">
    <property type="entry name" value="SLL0192 PROTEIN"/>
    <property type="match status" value="1"/>
</dbReference>
<dbReference type="EMBL" id="JAEKMH010000002">
    <property type="protein sequence ID" value="MBJ3784872.1"/>
    <property type="molecule type" value="Genomic_DNA"/>
</dbReference>
<name>A0A934IZ43_9HYPH</name>
<evidence type="ECO:0000313" key="1">
    <source>
        <dbReference type="EMBL" id="MBJ3784872.1"/>
    </source>
</evidence>
<comment type="caution">
    <text evidence="1">The sequence shown here is derived from an EMBL/GenBank/DDBJ whole genome shotgun (WGS) entry which is preliminary data.</text>
</comment>
<dbReference type="Proteomes" id="UP000602124">
    <property type="component" value="Unassembled WGS sequence"/>
</dbReference>
<evidence type="ECO:0000313" key="2">
    <source>
        <dbReference type="Proteomes" id="UP000602124"/>
    </source>
</evidence>
<dbReference type="SUPFAM" id="SSF53756">
    <property type="entry name" value="UDP-Glycosyltransferase/glycogen phosphorylase"/>
    <property type="match status" value="1"/>
</dbReference>
<organism evidence="1 2">
    <name type="scientific">Devosia sediminis</name>
    <dbReference type="NCBI Taxonomy" id="2798801"/>
    <lineage>
        <taxon>Bacteria</taxon>
        <taxon>Pseudomonadati</taxon>
        <taxon>Pseudomonadota</taxon>
        <taxon>Alphaproteobacteria</taxon>
        <taxon>Hyphomicrobiales</taxon>
        <taxon>Devosiaceae</taxon>
        <taxon>Devosia</taxon>
    </lineage>
</organism>
<dbReference type="AlphaFoldDB" id="A0A934IZ43"/>
<dbReference type="RefSeq" id="WP_198876091.1">
    <property type="nucleotide sequence ID" value="NZ_JAEKMH010000002.1"/>
</dbReference>
<gene>
    <name evidence="1" type="ORF">JEQ47_09095</name>
</gene>
<keyword evidence="2" id="KW-1185">Reference proteome</keyword>
<sequence length="385" mass="40775">MAEAAPRQRFLVISNGHGEDAIAAQFIARLPDSITAEAYPVIGSGKAYDGICRIVGPRATLASEGWRNVKGSLRRDIVNGGLMTIPPALKFLRAVRGRYNRIIVVGDMVGVLACLATGNRDLVYIDVYKTGAARLYSNMERRAIRHACALVFCRAENLAALLRQSGIDARAAGNLMMDTIPRGDYDAASRRTQPLAVTLLPGSRALTGESFALQIGALRRIPAERRPDVFLAVAGSVNVEDLARAGGLARVPLLSSEPDDLGTLSGEGIAVHLARGRAMGNLLDQSDVVLSQAGTASIQALGLGKPVITFVNPRDRRSRFEDEQKLFGAARVVVDAEIGNVAVALDDLLKDGAERARLGAIGRERIGGPGALSAILSALGLEARA</sequence>
<accession>A0A934IZ43</accession>
<protein>
    <submittedName>
        <fullName evidence="1">Uncharacterized protein</fullName>
    </submittedName>
</protein>
<reference evidence="1" key="1">
    <citation type="submission" date="2020-12" db="EMBL/GenBank/DDBJ databases">
        <title>Devosia sp. MSA67 isolated from Mo River.</title>
        <authorList>
            <person name="Ma F."/>
            <person name="Zi Z."/>
        </authorList>
    </citation>
    <scope>NUCLEOTIDE SEQUENCE</scope>
    <source>
        <strain evidence="1">MSA67</strain>
    </source>
</reference>
<dbReference type="InterPro" id="IPR019994">
    <property type="entry name" value="Lipid-A-disac_synthase-rel_put"/>
</dbReference>
<proteinExistence type="predicted"/>